<sequence length="374" mass="39634">MVSSPAAVVAGRYSVASAMAAISVAGLWHLANDLLGIIAYWDNYRSPAAAYRSLAVWLAYTAVGVIAAVLMLRRTRSVAVSATGIIVILAGTFVVAQACGPNAYFTTANWTWGTFGWFALLLLWQRPLTVLIAALTANSAVVLAAMAAAGQIHRVELAQWGMVLVGTALIQVILAVGARLLEHDAHRTAEAAAAADDVATRALAARIAHRERRRRYHDTARAAMELIAGLASGTLDPSSAALRRRAGLEAARLRRLLAEHDDVPDPLLHELRAAADLATRRGVAVDFVSVGTMPDLPPSVRRDLGEVPLRLLAMTANDARVTVAATPEEVSVGVVVELDSDAEVDVDGAALHSGIVANSHREGTRVWANLVWHG</sequence>
<evidence type="ECO:0000256" key="1">
    <source>
        <dbReference type="SAM" id="Phobius"/>
    </source>
</evidence>
<dbReference type="EMBL" id="BOPG01000033">
    <property type="protein sequence ID" value="GIJ57708.1"/>
    <property type="molecule type" value="Genomic_DNA"/>
</dbReference>
<keyword evidence="1" id="KW-1133">Transmembrane helix</keyword>
<proteinExistence type="predicted"/>
<accession>A0A8J3Z7E3</accession>
<evidence type="ECO:0000313" key="3">
    <source>
        <dbReference type="Proteomes" id="UP000612585"/>
    </source>
</evidence>
<feature type="transmembrane region" description="Helical" evidence="1">
    <location>
        <begin position="104"/>
        <end position="123"/>
    </location>
</feature>
<dbReference type="RefSeq" id="WP_239151853.1">
    <property type="nucleotide sequence ID" value="NZ_BOPG01000033.1"/>
</dbReference>
<keyword evidence="1" id="KW-0812">Transmembrane</keyword>
<feature type="transmembrane region" description="Helical" evidence="1">
    <location>
        <begin position="158"/>
        <end position="181"/>
    </location>
</feature>
<name>A0A8J3Z7E3_9ACTN</name>
<reference evidence="2" key="1">
    <citation type="submission" date="2021-01" db="EMBL/GenBank/DDBJ databases">
        <title>Whole genome shotgun sequence of Virgisporangium aurantiacum NBRC 16421.</title>
        <authorList>
            <person name="Komaki H."/>
            <person name="Tamura T."/>
        </authorList>
    </citation>
    <scope>NUCLEOTIDE SEQUENCE</scope>
    <source>
        <strain evidence="2">NBRC 16421</strain>
    </source>
</reference>
<comment type="caution">
    <text evidence="2">The sequence shown here is derived from an EMBL/GenBank/DDBJ whole genome shotgun (WGS) entry which is preliminary data.</text>
</comment>
<feature type="transmembrane region" description="Helical" evidence="1">
    <location>
        <begin position="51"/>
        <end position="72"/>
    </location>
</feature>
<keyword evidence="3" id="KW-1185">Reference proteome</keyword>
<dbReference type="AlphaFoldDB" id="A0A8J3Z7E3"/>
<feature type="transmembrane region" description="Helical" evidence="1">
    <location>
        <begin position="12"/>
        <end position="31"/>
    </location>
</feature>
<evidence type="ECO:0000313" key="2">
    <source>
        <dbReference type="EMBL" id="GIJ57708.1"/>
    </source>
</evidence>
<gene>
    <name evidence="2" type="ORF">Vau01_052240</name>
</gene>
<organism evidence="2 3">
    <name type="scientific">Virgisporangium aurantiacum</name>
    <dbReference type="NCBI Taxonomy" id="175570"/>
    <lineage>
        <taxon>Bacteria</taxon>
        <taxon>Bacillati</taxon>
        <taxon>Actinomycetota</taxon>
        <taxon>Actinomycetes</taxon>
        <taxon>Micromonosporales</taxon>
        <taxon>Micromonosporaceae</taxon>
        <taxon>Virgisporangium</taxon>
    </lineage>
</organism>
<dbReference type="Proteomes" id="UP000612585">
    <property type="component" value="Unassembled WGS sequence"/>
</dbReference>
<feature type="transmembrane region" description="Helical" evidence="1">
    <location>
        <begin position="130"/>
        <end position="152"/>
    </location>
</feature>
<keyword evidence="1" id="KW-0472">Membrane</keyword>
<protein>
    <submittedName>
        <fullName evidence="2">Uncharacterized protein</fullName>
    </submittedName>
</protein>
<feature type="transmembrane region" description="Helical" evidence="1">
    <location>
        <begin position="79"/>
        <end position="98"/>
    </location>
</feature>